<proteinExistence type="predicted"/>
<feature type="compositionally biased region" description="Polar residues" evidence="1">
    <location>
        <begin position="377"/>
        <end position="391"/>
    </location>
</feature>
<gene>
    <name evidence="2" type="ORF">L596_003803</name>
</gene>
<dbReference type="STRING" id="34508.A0A4U8UUT1"/>
<evidence type="ECO:0000256" key="1">
    <source>
        <dbReference type="SAM" id="MobiDB-lite"/>
    </source>
</evidence>
<organism evidence="2 3">
    <name type="scientific">Steinernema carpocapsae</name>
    <name type="common">Entomopathogenic nematode</name>
    <dbReference type="NCBI Taxonomy" id="34508"/>
    <lineage>
        <taxon>Eukaryota</taxon>
        <taxon>Metazoa</taxon>
        <taxon>Ecdysozoa</taxon>
        <taxon>Nematoda</taxon>
        <taxon>Chromadorea</taxon>
        <taxon>Rhabditida</taxon>
        <taxon>Tylenchina</taxon>
        <taxon>Panagrolaimomorpha</taxon>
        <taxon>Strongyloidoidea</taxon>
        <taxon>Steinernematidae</taxon>
        <taxon>Steinernema</taxon>
    </lineage>
</organism>
<dbReference type="OrthoDB" id="5873256at2759"/>
<feature type="region of interest" description="Disordered" evidence="1">
    <location>
        <begin position="373"/>
        <end position="490"/>
    </location>
</feature>
<protein>
    <submittedName>
        <fullName evidence="2">Uncharacterized protein</fullName>
    </submittedName>
</protein>
<evidence type="ECO:0000313" key="3">
    <source>
        <dbReference type="Proteomes" id="UP000298663"/>
    </source>
</evidence>
<sequence>MDEVCFWNDTELILALFRLTSPGFDSRPFVLNVNQSLVVSLERITKQSECWKLGEWEIHSLLDSLLDGDRLSTALQSFSETRSIVVICERENEWVDERLKLSVKQDAARKISLCVTNENPSVNSGVDLIQSVLSAVLKNTDSFAVLRLFDQACPDILPALKRLAAESQLTLLQTMFSYLMKLEIDGGSMENLAFKRHEKMLRSFNTAIDLIEEKLCEEATVRKLVSKALDIAVEWISSISTLSSEIASAMQPAASFCKGHLDIVISNYRILERDLKPCEQKRPQFVKDAHVVLRMLIDRLTMFTTTALSNVHATPAFQTPVVTVSTPVAQPSGVKIKKAEETPKTTQCASRTVVYSKFLNFDTPCAVESHASEARNAENTNTSKFSKSCATPSGRRSSPKSSGRGRSRLSGKLKSKMFLTEAPFNQDNIDESSSDPQKSKAPKKKEKVKGATRKRKSADQQKPKASKSKKGRKSEPNQRKITSFFGVADD</sequence>
<feature type="compositionally biased region" description="Basic residues" evidence="1">
    <location>
        <begin position="403"/>
        <end position="415"/>
    </location>
</feature>
<dbReference type="AlphaFoldDB" id="A0A4U8UUT1"/>
<dbReference type="EMBL" id="AZBU02000001">
    <property type="protein sequence ID" value="TMS36704.1"/>
    <property type="molecule type" value="Genomic_DNA"/>
</dbReference>
<reference evidence="2 3" key="2">
    <citation type="journal article" date="2019" name="G3 (Bethesda)">
        <title>Hybrid Assembly of the Genome of the Entomopathogenic Nematode Steinernema carpocapsae Identifies the X-Chromosome.</title>
        <authorList>
            <person name="Serra L."/>
            <person name="Macchietto M."/>
            <person name="Macias-Munoz A."/>
            <person name="McGill C.J."/>
            <person name="Rodriguez I.M."/>
            <person name="Rodriguez B."/>
            <person name="Murad R."/>
            <person name="Mortazavi A."/>
        </authorList>
    </citation>
    <scope>NUCLEOTIDE SEQUENCE [LARGE SCALE GENOMIC DNA]</scope>
    <source>
        <strain evidence="2 3">ALL</strain>
    </source>
</reference>
<accession>A0A4U8UUT1</accession>
<reference evidence="2 3" key="1">
    <citation type="journal article" date="2015" name="Genome Biol.">
        <title>Comparative genomics of Steinernema reveals deeply conserved gene regulatory networks.</title>
        <authorList>
            <person name="Dillman A.R."/>
            <person name="Macchietto M."/>
            <person name="Porter C.F."/>
            <person name="Rogers A."/>
            <person name="Williams B."/>
            <person name="Antoshechkin I."/>
            <person name="Lee M.M."/>
            <person name="Goodwin Z."/>
            <person name="Lu X."/>
            <person name="Lewis E.E."/>
            <person name="Goodrich-Blair H."/>
            <person name="Stock S.P."/>
            <person name="Adams B.J."/>
            <person name="Sternberg P.W."/>
            <person name="Mortazavi A."/>
        </authorList>
    </citation>
    <scope>NUCLEOTIDE SEQUENCE [LARGE SCALE GENOMIC DNA]</scope>
    <source>
        <strain evidence="2 3">ALL</strain>
    </source>
</reference>
<evidence type="ECO:0000313" key="2">
    <source>
        <dbReference type="EMBL" id="TMS36704.1"/>
    </source>
</evidence>
<dbReference type="Proteomes" id="UP000298663">
    <property type="component" value="Unassembled WGS sequence"/>
</dbReference>
<comment type="caution">
    <text evidence="2">The sequence shown here is derived from an EMBL/GenBank/DDBJ whole genome shotgun (WGS) entry which is preliminary data.</text>
</comment>
<feature type="compositionally biased region" description="Basic residues" evidence="1">
    <location>
        <begin position="440"/>
        <end position="456"/>
    </location>
</feature>
<feature type="compositionally biased region" description="Low complexity" evidence="1">
    <location>
        <begin position="392"/>
        <end position="402"/>
    </location>
</feature>
<name>A0A4U8UUT1_STECR</name>
<keyword evidence="3" id="KW-1185">Reference proteome</keyword>